<evidence type="ECO:0000313" key="2">
    <source>
        <dbReference type="EMBL" id="MFH7594536.1"/>
    </source>
</evidence>
<feature type="transmembrane region" description="Helical" evidence="1">
    <location>
        <begin position="63"/>
        <end position="85"/>
    </location>
</feature>
<evidence type="ECO:0008006" key="4">
    <source>
        <dbReference type="Google" id="ProtNLM"/>
    </source>
</evidence>
<keyword evidence="1" id="KW-0812">Transmembrane</keyword>
<comment type="caution">
    <text evidence="2">The sequence shown here is derived from an EMBL/GenBank/DDBJ whole genome shotgun (WGS) entry which is preliminary data.</text>
</comment>
<keyword evidence="1" id="KW-1133">Transmembrane helix</keyword>
<dbReference type="Proteomes" id="UP001610631">
    <property type="component" value="Unassembled WGS sequence"/>
</dbReference>
<sequence length="111" mass="11576">MIFALLLLVALGLAAAIVPAVLVGFGYVVASRRLPLWARSVLLPVFAVASALLWPCLAGSGNYWWPAAVVLSAGTMCATGLVLLLHEAQGRHRPRHHAGWPGAYPSAGPVG</sequence>
<proteinExistence type="predicted"/>
<evidence type="ECO:0000256" key="1">
    <source>
        <dbReference type="SAM" id="Phobius"/>
    </source>
</evidence>
<accession>A0ABW7P920</accession>
<dbReference type="EMBL" id="JBBDHD010000009">
    <property type="protein sequence ID" value="MFH7594536.1"/>
    <property type="molecule type" value="Genomic_DNA"/>
</dbReference>
<keyword evidence="1" id="KW-0472">Membrane</keyword>
<gene>
    <name evidence="2" type="ORF">WDV06_05445</name>
</gene>
<dbReference type="RefSeq" id="WP_395508472.1">
    <property type="nucleotide sequence ID" value="NZ_JBBDHD010000009.1"/>
</dbReference>
<protein>
    <recommendedName>
        <fullName evidence="4">Integral membrane protein</fullName>
    </recommendedName>
</protein>
<name>A0ABW7P920_9ACTN</name>
<keyword evidence="3" id="KW-1185">Reference proteome</keyword>
<organism evidence="2 3">
    <name type="scientific">Streptomyces racemochromogenes</name>
    <dbReference type="NCBI Taxonomy" id="67353"/>
    <lineage>
        <taxon>Bacteria</taxon>
        <taxon>Bacillati</taxon>
        <taxon>Actinomycetota</taxon>
        <taxon>Actinomycetes</taxon>
        <taxon>Kitasatosporales</taxon>
        <taxon>Streptomycetaceae</taxon>
        <taxon>Streptomyces</taxon>
    </lineage>
</organism>
<feature type="transmembrane region" description="Helical" evidence="1">
    <location>
        <begin position="6"/>
        <end position="29"/>
    </location>
</feature>
<feature type="transmembrane region" description="Helical" evidence="1">
    <location>
        <begin position="36"/>
        <end position="57"/>
    </location>
</feature>
<evidence type="ECO:0000313" key="3">
    <source>
        <dbReference type="Proteomes" id="UP001610631"/>
    </source>
</evidence>
<reference evidence="2 3" key="1">
    <citation type="submission" date="2024-03" db="EMBL/GenBank/DDBJ databases">
        <title>Whole genome sequencing of Streptomyces racemochromogenes, to identify antimicrobial biosynthetic gene clusters.</title>
        <authorList>
            <person name="Suryawanshi P."/>
            <person name="Krishnaraj P.U."/>
            <person name="Arun Y.P."/>
            <person name="Suryawanshi M.P."/>
            <person name="Rakshit O."/>
        </authorList>
    </citation>
    <scope>NUCLEOTIDE SEQUENCE [LARGE SCALE GENOMIC DNA]</scope>
    <source>
        <strain evidence="2 3">AUDT626</strain>
    </source>
</reference>